<sequence length="434" mass="48759">MADNITHQNSNGSARTDTVSRRWLLKGLGVVGTVGLTATVADSARAASGDPVAFQYFHETWNTITNNLSTVADRGYDAVWIQAPQKSGLTWTDQDGRNDPPLGYQPIDFTSFDSEFGTESELRTLIDTAHNHGIEVYVDCVMNHMAAENGYEFPRFSYSDFHHCCGGIDDWNDPQEVKNGELLGLPDLKQESNYVRGELYDYMQKIAAVGADGYRYDAAKHMYPSYFRDYANPWADEFGMERVAEVYSGSVSYVQEYIDTGMNAFDYPLFYTISDVFSGGDMSNLQGAGVKTQDPWHAWPFVDNHDQNGPDQYELAHAHLLTVEGCPVVYNLHPDWILDNDAINNMVWVRKNFCGGETHWRHTDSDLAVYERYNNLLVGLNNNSNDWQSRSVDTSWTDTTLHDYSGNADDVSVDGDGQVEVSVPPEGWVFYAPP</sequence>
<dbReference type="Gene3D" id="3.20.20.80">
    <property type="entry name" value="Glycosidases"/>
    <property type="match status" value="1"/>
</dbReference>
<keyword evidence="6" id="KW-0614">Plasmid</keyword>
<dbReference type="AlphaFoldDB" id="A0A8U0ABH7"/>
<dbReference type="PANTHER" id="PTHR43447">
    <property type="entry name" value="ALPHA-AMYLASE"/>
    <property type="match status" value="1"/>
</dbReference>
<evidence type="ECO:0000313" key="7">
    <source>
        <dbReference type="Proteomes" id="UP000831768"/>
    </source>
</evidence>
<dbReference type="InterPro" id="IPR006047">
    <property type="entry name" value="GH13_cat_dom"/>
</dbReference>
<feature type="domain" description="Glycosyl hydrolase family 13 catalytic" evidence="5">
    <location>
        <begin position="51"/>
        <end position="350"/>
    </location>
</feature>
<evidence type="ECO:0000256" key="3">
    <source>
        <dbReference type="ARBA" id="ARBA00023277"/>
    </source>
</evidence>
<dbReference type="Proteomes" id="UP000831768">
    <property type="component" value="Plasmid unnamed3"/>
</dbReference>
<dbReference type="SMART" id="SM00642">
    <property type="entry name" value="Aamy"/>
    <property type="match status" value="1"/>
</dbReference>
<dbReference type="KEGG" id="haad:MW046_17300"/>
<dbReference type="Pfam" id="PF00128">
    <property type="entry name" value="Alpha-amylase"/>
    <property type="match status" value="1"/>
</dbReference>
<dbReference type="GeneID" id="71929841"/>
<protein>
    <submittedName>
        <fullName evidence="6">DUF1939 domain-containing protein</fullName>
    </submittedName>
</protein>
<dbReference type="InterPro" id="IPR015237">
    <property type="entry name" value="Alpha-amylase_C_pro"/>
</dbReference>
<dbReference type="PRINTS" id="PR00110">
    <property type="entry name" value="ALPHAAMYLASE"/>
</dbReference>
<keyword evidence="4" id="KW-0326">Glycosidase</keyword>
<comment type="similarity">
    <text evidence="1">Belongs to the glycosyl hydrolase 13 family.</text>
</comment>
<proteinExistence type="inferred from homology"/>
<dbReference type="GO" id="GO:0004556">
    <property type="term" value="F:alpha-amylase activity"/>
    <property type="evidence" value="ECO:0007669"/>
    <property type="project" value="InterPro"/>
</dbReference>
<dbReference type="EMBL" id="CP096022">
    <property type="protein sequence ID" value="UPM45117.1"/>
    <property type="molecule type" value="Genomic_DNA"/>
</dbReference>
<name>A0A8U0ABH7_9EURY</name>
<dbReference type="Gene3D" id="2.60.40.1180">
    <property type="entry name" value="Golgi alpha-mannosidase II"/>
    <property type="match status" value="1"/>
</dbReference>
<dbReference type="InterPro" id="IPR006046">
    <property type="entry name" value="Alpha_amylase"/>
</dbReference>
<dbReference type="InterPro" id="IPR017853">
    <property type="entry name" value="GH"/>
</dbReference>
<accession>A0A8U0ABH7</accession>
<dbReference type="SUPFAM" id="SSF51011">
    <property type="entry name" value="Glycosyl hydrolase domain"/>
    <property type="match status" value="1"/>
</dbReference>
<dbReference type="GO" id="GO:0005975">
    <property type="term" value="P:carbohydrate metabolic process"/>
    <property type="evidence" value="ECO:0007669"/>
    <property type="project" value="InterPro"/>
</dbReference>
<dbReference type="InterPro" id="IPR013780">
    <property type="entry name" value="Glyco_hydro_b"/>
</dbReference>
<keyword evidence="7" id="KW-1185">Reference proteome</keyword>
<evidence type="ECO:0000313" key="6">
    <source>
        <dbReference type="EMBL" id="UPM45117.1"/>
    </source>
</evidence>
<evidence type="ECO:0000259" key="5">
    <source>
        <dbReference type="SMART" id="SM00642"/>
    </source>
</evidence>
<dbReference type="SUPFAM" id="SSF51445">
    <property type="entry name" value="(Trans)glycosidases"/>
    <property type="match status" value="1"/>
</dbReference>
<organism evidence="6 7">
    <name type="scientific">Halocatena salina</name>
    <dbReference type="NCBI Taxonomy" id="2934340"/>
    <lineage>
        <taxon>Archaea</taxon>
        <taxon>Methanobacteriati</taxon>
        <taxon>Methanobacteriota</taxon>
        <taxon>Stenosarchaea group</taxon>
        <taxon>Halobacteria</taxon>
        <taxon>Halobacteriales</taxon>
        <taxon>Natronomonadaceae</taxon>
        <taxon>Halocatena</taxon>
    </lineage>
</organism>
<dbReference type="GO" id="GO:0043169">
    <property type="term" value="F:cation binding"/>
    <property type="evidence" value="ECO:0007669"/>
    <property type="project" value="InterPro"/>
</dbReference>
<evidence type="ECO:0000256" key="1">
    <source>
        <dbReference type="ARBA" id="ARBA00008061"/>
    </source>
</evidence>
<keyword evidence="2" id="KW-0378">Hydrolase</keyword>
<gene>
    <name evidence="6" type="ORF">MW046_17300</name>
</gene>
<geneLocation type="plasmid" evidence="6 7">
    <name>unnamed3</name>
</geneLocation>
<dbReference type="Pfam" id="PF09154">
    <property type="entry name" value="Alpha-amy_C_pro"/>
    <property type="match status" value="1"/>
</dbReference>
<evidence type="ECO:0000256" key="2">
    <source>
        <dbReference type="ARBA" id="ARBA00022801"/>
    </source>
</evidence>
<evidence type="ECO:0000256" key="4">
    <source>
        <dbReference type="ARBA" id="ARBA00023295"/>
    </source>
</evidence>
<dbReference type="PROSITE" id="PS51318">
    <property type="entry name" value="TAT"/>
    <property type="match status" value="1"/>
</dbReference>
<dbReference type="RefSeq" id="WP_247995771.1">
    <property type="nucleotide sequence ID" value="NZ_CP096022.1"/>
</dbReference>
<keyword evidence="3" id="KW-0119">Carbohydrate metabolism</keyword>
<reference evidence="6" key="1">
    <citation type="submission" date="2022-04" db="EMBL/GenBank/DDBJ databases">
        <title>Halocatena sp. nov., isolated from a salt lake.</title>
        <authorList>
            <person name="Cui H.-L."/>
        </authorList>
    </citation>
    <scope>NUCLEOTIDE SEQUENCE</scope>
    <source>
        <strain evidence="6">AD-1</strain>
        <plasmid evidence="6">unnamed3</plasmid>
    </source>
</reference>
<dbReference type="InterPro" id="IPR006311">
    <property type="entry name" value="TAT_signal"/>
</dbReference>